<organism evidence="4 5">
    <name type="scientific">Xenopus laevis</name>
    <name type="common">African clawed frog</name>
    <dbReference type="NCBI Taxonomy" id="8355"/>
    <lineage>
        <taxon>Eukaryota</taxon>
        <taxon>Metazoa</taxon>
        <taxon>Chordata</taxon>
        <taxon>Craniata</taxon>
        <taxon>Vertebrata</taxon>
        <taxon>Euteleostomi</taxon>
        <taxon>Amphibia</taxon>
        <taxon>Batrachia</taxon>
        <taxon>Anura</taxon>
        <taxon>Pipoidea</taxon>
        <taxon>Pipidae</taxon>
        <taxon>Xenopodinae</taxon>
        <taxon>Xenopus</taxon>
        <taxon>Xenopus</taxon>
    </lineage>
</organism>
<feature type="domain" description="CCHC-type" evidence="3">
    <location>
        <begin position="304"/>
        <end position="318"/>
    </location>
</feature>
<dbReference type="Gene3D" id="4.10.60.10">
    <property type="entry name" value="Zinc finger, CCHC-type"/>
    <property type="match status" value="1"/>
</dbReference>
<accession>A0A974I364</accession>
<dbReference type="SMART" id="SM00343">
    <property type="entry name" value="ZnF_C2HC"/>
    <property type="match status" value="2"/>
</dbReference>
<evidence type="ECO:0000313" key="4">
    <source>
        <dbReference type="EMBL" id="OCU00233.1"/>
    </source>
</evidence>
<evidence type="ECO:0000313" key="5">
    <source>
        <dbReference type="Proteomes" id="UP000694892"/>
    </source>
</evidence>
<dbReference type="InterPro" id="IPR001878">
    <property type="entry name" value="Znf_CCHC"/>
</dbReference>
<dbReference type="PANTHER" id="PTHR22639:SF4">
    <property type="entry name" value="ZINC FINGER CCHC DOMAIN-CONTAINING PROTEIN 3"/>
    <property type="match status" value="1"/>
</dbReference>
<gene>
    <name evidence="4" type="ORF">XELAEV_18006014mg</name>
</gene>
<name>A0A974I364_XENLA</name>
<dbReference type="PROSITE" id="PS50158">
    <property type="entry name" value="ZF_CCHC"/>
    <property type="match status" value="2"/>
</dbReference>
<dbReference type="PANTHER" id="PTHR22639">
    <property type="entry name" value="GAG-RELATED PROTEIN"/>
    <property type="match status" value="1"/>
</dbReference>
<dbReference type="GO" id="GO:0003723">
    <property type="term" value="F:RNA binding"/>
    <property type="evidence" value="ECO:0007669"/>
    <property type="project" value="InterPro"/>
</dbReference>
<protein>
    <recommendedName>
        <fullName evidence="3">CCHC-type domain-containing protein</fullName>
    </recommendedName>
</protein>
<dbReference type="Pfam" id="PF23058">
    <property type="entry name" value="RBD_ZCCHC3_2nd"/>
    <property type="match status" value="1"/>
</dbReference>
<evidence type="ECO:0000256" key="2">
    <source>
        <dbReference type="SAM" id="MobiDB-lite"/>
    </source>
</evidence>
<dbReference type="InterPro" id="IPR036875">
    <property type="entry name" value="Znf_CCHC_sf"/>
</dbReference>
<proteinExistence type="predicted"/>
<dbReference type="InterPro" id="IPR057811">
    <property type="entry name" value="RBD_ZCCHC3_2nd"/>
</dbReference>
<feature type="compositionally biased region" description="Basic residues" evidence="2">
    <location>
        <begin position="1"/>
        <end position="14"/>
    </location>
</feature>
<sequence>MKKKGALHSSRVLKTRLDSSRRAATSNMADLVKSAVLRKPKLTLATDETLMESKGFACGEVKESLEMDAVLEQGAGVGVSAGSCGAATEATPKVSAAGNGSMESGEQKMATDAEKPGCYIALELAERALRDCRELKHSPMEARNERPVSEGIVGTETVLPDEGEAEVETAVTSNGGTVIQTALQGAGDTGAETIIANKGKAVAETVIEYERIIKSLRDLKCLVGKPISLTKGIDSLIQQPQTQNVPIIMKSESVHPEDIVMWLKRQCTVLSPLVKIYDEEDFWPKLCFKCGSKSHFAGKCTVQKCAFCGEIGHPSKECVNKIRCNLCLREEELGELVRMKEEKRKNTCQKENVSRKEKKKDVAGESQDLEWESIEEEEMMEEGEVVALGPRVQLKREASNRSFINKNQKHKDDLSLDFLTINACCNSWHPEFRTNAKHPGLGSCFHL</sequence>
<dbReference type="AlphaFoldDB" id="A0A974I364"/>
<dbReference type="Proteomes" id="UP000694892">
    <property type="component" value="Chromosome 1L"/>
</dbReference>
<feature type="region of interest" description="Disordered" evidence="2">
    <location>
        <begin position="1"/>
        <end position="24"/>
    </location>
</feature>
<dbReference type="InterPro" id="IPR042509">
    <property type="entry name" value="ZCCHC3"/>
</dbReference>
<feature type="domain" description="CCHC-type" evidence="3">
    <location>
        <begin position="287"/>
        <end position="300"/>
    </location>
</feature>
<dbReference type="SUPFAM" id="SSF57756">
    <property type="entry name" value="Retrovirus zinc finger-like domains"/>
    <property type="match status" value="1"/>
</dbReference>
<dbReference type="GO" id="GO:0008270">
    <property type="term" value="F:zinc ion binding"/>
    <property type="evidence" value="ECO:0007669"/>
    <property type="project" value="UniProtKB-KW"/>
</dbReference>
<dbReference type="EMBL" id="CM004466">
    <property type="protein sequence ID" value="OCU00233.1"/>
    <property type="molecule type" value="Genomic_DNA"/>
</dbReference>
<keyword evidence="1" id="KW-0862">Zinc</keyword>
<dbReference type="GO" id="GO:0003690">
    <property type="term" value="F:double-stranded DNA binding"/>
    <property type="evidence" value="ECO:0007669"/>
    <property type="project" value="InterPro"/>
</dbReference>
<dbReference type="GO" id="GO:0002218">
    <property type="term" value="P:activation of innate immune response"/>
    <property type="evidence" value="ECO:0007669"/>
    <property type="project" value="InterPro"/>
</dbReference>
<evidence type="ECO:0000256" key="1">
    <source>
        <dbReference type="PROSITE-ProRule" id="PRU00047"/>
    </source>
</evidence>
<keyword evidence="1" id="KW-0479">Metal-binding</keyword>
<reference evidence="5" key="1">
    <citation type="journal article" date="2016" name="Nature">
        <title>Genome evolution in the allotetraploid frog Xenopus laevis.</title>
        <authorList>
            <person name="Session A.M."/>
            <person name="Uno Y."/>
            <person name="Kwon T."/>
            <person name="Chapman J.A."/>
            <person name="Toyoda A."/>
            <person name="Takahashi S."/>
            <person name="Fukui A."/>
            <person name="Hikosaka A."/>
            <person name="Suzuki A."/>
            <person name="Kondo M."/>
            <person name="van Heeringen S.J."/>
            <person name="Quigley I."/>
            <person name="Heinz S."/>
            <person name="Ogino H."/>
            <person name="Ochi H."/>
            <person name="Hellsten U."/>
            <person name="Lyons J.B."/>
            <person name="Simakov O."/>
            <person name="Putnam N."/>
            <person name="Stites J."/>
            <person name="Kuroki Y."/>
            <person name="Tanaka T."/>
            <person name="Michiue T."/>
            <person name="Watanabe M."/>
            <person name="Bogdanovic O."/>
            <person name="Lister R."/>
            <person name="Georgiou G."/>
            <person name="Paranjpe S.S."/>
            <person name="van Kruijsbergen I."/>
            <person name="Shu S."/>
            <person name="Carlson J."/>
            <person name="Kinoshita T."/>
            <person name="Ohta Y."/>
            <person name="Mawaribuchi S."/>
            <person name="Jenkins J."/>
            <person name="Grimwood J."/>
            <person name="Schmutz J."/>
            <person name="Mitros T."/>
            <person name="Mozaffari S.V."/>
            <person name="Suzuki Y."/>
            <person name="Haramoto Y."/>
            <person name="Yamamoto T.S."/>
            <person name="Takagi C."/>
            <person name="Heald R."/>
            <person name="Miller K."/>
            <person name="Haudenschild C."/>
            <person name="Kitzman J."/>
            <person name="Nakayama T."/>
            <person name="Izutsu Y."/>
            <person name="Robert J."/>
            <person name="Fortriede J."/>
            <person name="Burns K."/>
            <person name="Lotay V."/>
            <person name="Karimi K."/>
            <person name="Yasuoka Y."/>
            <person name="Dichmann D.S."/>
            <person name="Flajnik M.F."/>
            <person name="Houston D.W."/>
            <person name="Shendure J."/>
            <person name="DuPasquier L."/>
            <person name="Vize P.D."/>
            <person name="Zorn A.M."/>
            <person name="Ito M."/>
            <person name="Marcotte E.M."/>
            <person name="Wallingford J.B."/>
            <person name="Ito Y."/>
            <person name="Asashima M."/>
            <person name="Ueno N."/>
            <person name="Matsuda Y."/>
            <person name="Veenstra G.J."/>
            <person name="Fujiyama A."/>
            <person name="Harland R.M."/>
            <person name="Taira M."/>
            <person name="Rokhsar D.S."/>
        </authorList>
    </citation>
    <scope>NUCLEOTIDE SEQUENCE [LARGE SCALE GENOMIC DNA]</scope>
    <source>
        <strain evidence="5">J</strain>
    </source>
</reference>
<keyword evidence="1" id="KW-0863">Zinc-finger</keyword>
<evidence type="ECO:0000259" key="3">
    <source>
        <dbReference type="PROSITE" id="PS50158"/>
    </source>
</evidence>